<evidence type="ECO:0000256" key="2">
    <source>
        <dbReference type="SAM" id="Phobius"/>
    </source>
</evidence>
<proteinExistence type="predicted"/>
<protein>
    <submittedName>
        <fullName evidence="3">Uncharacterized protein</fullName>
    </submittedName>
</protein>
<dbReference type="EMBL" id="MN739616">
    <property type="protein sequence ID" value="QHT16129.1"/>
    <property type="molecule type" value="Genomic_DNA"/>
</dbReference>
<organism evidence="3">
    <name type="scientific">viral metagenome</name>
    <dbReference type="NCBI Taxonomy" id="1070528"/>
    <lineage>
        <taxon>unclassified sequences</taxon>
        <taxon>metagenomes</taxon>
        <taxon>organismal metagenomes</taxon>
    </lineage>
</organism>
<name>A0A6C0DJM9_9ZZZZ</name>
<accession>A0A6C0DJM9</accession>
<keyword evidence="2" id="KW-0812">Transmembrane</keyword>
<dbReference type="AlphaFoldDB" id="A0A6C0DJM9"/>
<keyword evidence="2" id="KW-0472">Membrane</keyword>
<sequence length="259" mass="28671">MESSDNSKKGFFKHVFNFDNDSKSHVLNIIQYALLAIIPIVILNKFMAKYVPEADDKKGSLEILAEVVMQIIVMFLGLFMIHRVIVYVPTYSGMDYPEMNITYIILSVLMITMSLQTKLGEKVNILVDRLIELWDGKTKQISGAGGKQGNTRSNQPQQMSNQMNLGGIGSMPQVQSQQNEHVNMNQSAINQSLYGGSTSINQLPTVNMNAPTQQIPNYNNMYQKDNTPLIDAATPGGSEGFYEPMAANSVLSGSFGSSW</sequence>
<feature type="region of interest" description="Disordered" evidence="1">
    <location>
        <begin position="140"/>
        <end position="180"/>
    </location>
</feature>
<feature type="transmembrane region" description="Helical" evidence="2">
    <location>
        <begin position="60"/>
        <end position="81"/>
    </location>
</feature>
<reference evidence="3" key="1">
    <citation type="journal article" date="2020" name="Nature">
        <title>Giant virus diversity and host interactions through global metagenomics.</title>
        <authorList>
            <person name="Schulz F."/>
            <person name="Roux S."/>
            <person name="Paez-Espino D."/>
            <person name="Jungbluth S."/>
            <person name="Walsh D.A."/>
            <person name="Denef V.J."/>
            <person name="McMahon K.D."/>
            <person name="Konstantinidis K.T."/>
            <person name="Eloe-Fadrosh E.A."/>
            <person name="Kyrpides N.C."/>
            <person name="Woyke T."/>
        </authorList>
    </citation>
    <scope>NUCLEOTIDE SEQUENCE</scope>
    <source>
        <strain evidence="3">GVMAG-M-3300023174-182</strain>
    </source>
</reference>
<feature type="transmembrane region" description="Helical" evidence="2">
    <location>
        <begin position="101"/>
        <end position="119"/>
    </location>
</feature>
<feature type="transmembrane region" description="Helical" evidence="2">
    <location>
        <begin position="29"/>
        <end position="48"/>
    </location>
</feature>
<feature type="compositionally biased region" description="Low complexity" evidence="1">
    <location>
        <begin position="153"/>
        <end position="164"/>
    </location>
</feature>
<evidence type="ECO:0000256" key="1">
    <source>
        <dbReference type="SAM" id="MobiDB-lite"/>
    </source>
</evidence>
<evidence type="ECO:0000313" key="3">
    <source>
        <dbReference type="EMBL" id="QHT16129.1"/>
    </source>
</evidence>
<keyword evidence="2" id="KW-1133">Transmembrane helix</keyword>